<evidence type="ECO:0000256" key="2">
    <source>
        <dbReference type="ARBA" id="ARBA00022448"/>
    </source>
</evidence>
<evidence type="ECO:0000313" key="6">
    <source>
        <dbReference type="EMBL" id="CAD8418866.1"/>
    </source>
</evidence>
<dbReference type="GO" id="GO:0006886">
    <property type="term" value="P:intracellular protein transport"/>
    <property type="evidence" value="ECO:0007669"/>
    <property type="project" value="UniProtKB-UniRule"/>
</dbReference>
<dbReference type="EMBL" id="HBEL01032097">
    <property type="protein sequence ID" value="CAD8418865.1"/>
    <property type="molecule type" value="Transcribed_RNA"/>
</dbReference>
<reference evidence="5" key="1">
    <citation type="submission" date="2021-01" db="EMBL/GenBank/DDBJ databases">
        <authorList>
            <person name="Corre E."/>
            <person name="Pelletier E."/>
            <person name="Niang G."/>
            <person name="Scheremetjew M."/>
            <person name="Finn R."/>
            <person name="Kale V."/>
            <person name="Holt S."/>
            <person name="Cochrane G."/>
            <person name="Meng A."/>
            <person name="Brown T."/>
            <person name="Cohen L."/>
        </authorList>
    </citation>
    <scope>NUCLEOTIDE SEQUENCE</scope>
    <source>
        <strain evidence="5">CCAP1064/1</strain>
    </source>
</reference>
<sequence length="320" mass="35081">MATMISMKQRVRAEKFLNDAEKTLKKSTWFSSSTEQKYEDAAELYDQAANAYKVGQMNSEAGVAYMKAAELYRDKLSNQMEGSKALSNAGSCLKKVNAAEAVKAYNQAVSLLCDAGRLNQAAKLSKQIAEMYENDSSAVADESVDPTVLAIESYQQASDLFEMENAKSQASQCKAKVAELSSAQLDPPDLLKGAEIYENLGRECLENNLLKYNAKGYFLQSCLCHLANGDAIAASQSLSRFESLDFTFGESREGKFVSGLIEAIENFDSESFATICFEFDRISKLDPWKTSMLVKVKRSIDDQSGDVGQGADDGDDVDLT</sequence>
<gene>
    <name evidence="5" type="ORF">PINE0816_LOCUS15000</name>
    <name evidence="6" type="ORF">PINE0816_LOCUS15001</name>
</gene>
<dbReference type="Pfam" id="PF14938">
    <property type="entry name" value="SNAP"/>
    <property type="match status" value="1"/>
</dbReference>
<dbReference type="GO" id="GO:0035494">
    <property type="term" value="P:SNARE complex disassembly"/>
    <property type="evidence" value="ECO:0007669"/>
    <property type="project" value="TreeGrafter"/>
</dbReference>
<protein>
    <recommendedName>
        <fullName evidence="7">Alpha-soluble NSF attachment protein</fullName>
    </recommendedName>
</protein>
<comment type="subcellular location">
    <subcellularLocation>
        <location evidence="4">Membrane</location>
        <topology evidence="4">Peripheral membrane protein</topology>
    </subcellularLocation>
</comment>
<evidence type="ECO:0008006" key="7">
    <source>
        <dbReference type="Google" id="ProtNLM"/>
    </source>
</evidence>
<evidence type="ECO:0000256" key="1">
    <source>
        <dbReference type="ARBA" id="ARBA00010050"/>
    </source>
</evidence>
<name>A0A6T8LLA3_9STRA</name>
<organism evidence="5">
    <name type="scientific">Proboscia inermis</name>
    <dbReference type="NCBI Taxonomy" id="420281"/>
    <lineage>
        <taxon>Eukaryota</taxon>
        <taxon>Sar</taxon>
        <taxon>Stramenopiles</taxon>
        <taxon>Ochrophyta</taxon>
        <taxon>Bacillariophyta</taxon>
        <taxon>Coscinodiscophyceae</taxon>
        <taxon>Rhizosoleniophycidae</taxon>
        <taxon>Rhizosoleniales</taxon>
        <taxon>Rhizosoleniaceae</taxon>
        <taxon>Proboscia</taxon>
    </lineage>
</organism>
<keyword evidence="4" id="KW-0472">Membrane</keyword>
<dbReference type="InterPro" id="IPR011990">
    <property type="entry name" value="TPR-like_helical_dom_sf"/>
</dbReference>
<evidence type="ECO:0000256" key="3">
    <source>
        <dbReference type="ARBA" id="ARBA00022927"/>
    </source>
</evidence>
<dbReference type="AlphaFoldDB" id="A0A6T8LLA3"/>
<dbReference type="PRINTS" id="PR00448">
    <property type="entry name" value="NSFATTACHMNT"/>
</dbReference>
<dbReference type="CDD" id="cd15832">
    <property type="entry name" value="SNAP"/>
    <property type="match status" value="1"/>
</dbReference>
<keyword evidence="3 4" id="KW-0653">Protein transport</keyword>
<evidence type="ECO:0000256" key="4">
    <source>
        <dbReference type="RuleBase" id="RU367013"/>
    </source>
</evidence>
<keyword evidence="2 4" id="KW-0813">Transport</keyword>
<dbReference type="GO" id="GO:0019905">
    <property type="term" value="F:syntaxin binding"/>
    <property type="evidence" value="ECO:0007669"/>
    <property type="project" value="TreeGrafter"/>
</dbReference>
<dbReference type="SUPFAM" id="SSF48452">
    <property type="entry name" value="TPR-like"/>
    <property type="match status" value="1"/>
</dbReference>
<dbReference type="PANTHER" id="PTHR13768">
    <property type="entry name" value="SOLUBLE NSF ATTACHMENT PROTEIN SNAP"/>
    <property type="match status" value="1"/>
</dbReference>
<dbReference type="EMBL" id="HBEL01032098">
    <property type="protein sequence ID" value="CAD8418866.1"/>
    <property type="molecule type" value="Transcribed_RNA"/>
</dbReference>
<dbReference type="GO" id="GO:0031201">
    <property type="term" value="C:SNARE complex"/>
    <property type="evidence" value="ECO:0007669"/>
    <property type="project" value="TreeGrafter"/>
</dbReference>
<evidence type="ECO:0000313" key="5">
    <source>
        <dbReference type="EMBL" id="CAD8418865.1"/>
    </source>
</evidence>
<dbReference type="GO" id="GO:0005774">
    <property type="term" value="C:vacuolar membrane"/>
    <property type="evidence" value="ECO:0007669"/>
    <property type="project" value="TreeGrafter"/>
</dbReference>
<proteinExistence type="inferred from homology"/>
<dbReference type="Gene3D" id="1.25.40.10">
    <property type="entry name" value="Tetratricopeptide repeat domain"/>
    <property type="match status" value="1"/>
</dbReference>
<dbReference type="PANTHER" id="PTHR13768:SF8">
    <property type="entry name" value="ALPHA-SOLUBLE NSF ATTACHMENT PROTEIN"/>
    <property type="match status" value="1"/>
</dbReference>
<accession>A0A6T8LLA3</accession>
<comment type="function">
    <text evidence="4">Required for vesicular transport between the endoplasmic reticulum and the Golgi apparatus.</text>
</comment>
<dbReference type="InterPro" id="IPR000744">
    <property type="entry name" value="NSF_attach"/>
</dbReference>
<dbReference type="GO" id="GO:0005483">
    <property type="term" value="F:soluble NSF attachment protein activity"/>
    <property type="evidence" value="ECO:0007669"/>
    <property type="project" value="TreeGrafter"/>
</dbReference>
<comment type="similarity">
    <text evidence="1 4">Belongs to the SNAP family.</text>
</comment>
<keyword evidence="4" id="KW-0931">ER-Golgi transport</keyword>